<dbReference type="Proteomes" id="UP000242519">
    <property type="component" value="Unassembled WGS sequence"/>
</dbReference>
<organism evidence="4 5">
    <name type="scientific">Diplocarpon coronariae</name>
    <dbReference type="NCBI Taxonomy" id="2795749"/>
    <lineage>
        <taxon>Eukaryota</taxon>
        <taxon>Fungi</taxon>
        <taxon>Dikarya</taxon>
        <taxon>Ascomycota</taxon>
        <taxon>Pezizomycotina</taxon>
        <taxon>Leotiomycetes</taxon>
        <taxon>Helotiales</taxon>
        <taxon>Drepanopezizaceae</taxon>
        <taxon>Diplocarpon</taxon>
    </lineage>
</organism>
<dbReference type="InParanoid" id="A0A218Z6N0"/>
<dbReference type="Pfam" id="PF20237">
    <property type="entry name" value="DUF6594"/>
    <property type="match status" value="1"/>
</dbReference>
<feature type="compositionally biased region" description="Low complexity" evidence="1">
    <location>
        <begin position="70"/>
        <end position="83"/>
    </location>
</feature>
<dbReference type="AlphaFoldDB" id="A0A218Z6N0"/>
<keyword evidence="5" id="KW-1185">Reference proteome</keyword>
<dbReference type="EMBL" id="MZNU01000204">
    <property type="protein sequence ID" value="OWP02856.1"/>
    <property type="molecule type" value="Genomic_DNA"/>
</dbReference>
<feature type="transmembrane region" description="Helical" evidence="2">
    <location>
        <begin position="591"/>
        <end position="611"/>
    </location>
</feature>
<name>A0A218Z6N0_9HELO</name>
<feature type="region of interest" description="Disordered" evidence="1">
    <location>
        <begin position="513"/>
        <end position="552"/>
    </location>
</feature>
<comment type="caution">
    <text evidence="4">The sequence shown here is derived from an EMBL/GenBank/DDBJ whole genome shotgun (WGS) entry which is preliminary data.</text>
</comment>
<accession>A0A218Z6N0</accession>
<evidence type="ECO:0000313" key="4">
    <source>
        <dbReference type="EMBL" id="OWP02856.1"/>
    </source>
</evidence>
<feature type="compositionally biased region" description="Basic and acidic residues" evidence="1">
    <location>
        <begin position="267"/>
        <end position="278"/>
    </location>
</feature>
<proteinExistence type="predicted"/>
<feature type="compositionally biased region" description="Pro residues" evidence="1">
    <location>
        <begin position="532"/>
        <end position="542"/>
    </location>
</feature>
<protein>
    <recommendedName>
        <fullName evidence="3">DUF6594 domain-containing protein</fullName>
    </recommendedName>
</protein>
<keyword evidence="2" id="KW-1133">Transmembrane helix</keyword>
<gene>
    <name evidence="4" type="ORF">B2J93_3436</name>
</gene>
<feature type="transmembrane region" description="Helical" evidence="2">
    <location>
        <begin position="623"/>
        <end position="640"/>
    </location>
</feature>
<evidence type="ECO:0000313" key="5">
    <source>
        <dbReference type="Proteomes" id="UP000242519"/>
    </source>
</evidence>
<feature type="compositionally biased region" description="Basic residues" evidence="1">
    <location>
        <begin position="58"/>
        <end position="69"/>
    </location>
</feature>
<feature type="compositionally biased region" description="Low complexity" evidence="1">
    <location>
        <begin position="292"/>
        <end position="303"/>
    </location>
</feature>
<dbReference type="OrthoDB" id="5416037at2759"/>
<feature type="compositionally biased region" description="Acidic residues" evidence="1">
    <location>
        <begin position="13"/>
        <end position="22"/>
    </location>
</feature>
<feature type="compositionally biased region" description="Low complexity" evidence="1">
    <location>
        <begin position="135"/>
        <end position="162"/>
    </location>
</feature>
<dbReference type="PANTHER" id="PTHR34502">
    <property type="entry name" value="DUF6594 DOMAIN-CONTAINING PROTEIN-RELATED"/>
    <property type="match status" value="1"/>
</dbReference>
<reference evidence="4 5" key="1">
    <citation type="submission" date="2017-04" db="EMBL/GenBank/DDBJ databases">
        <title>Draft genome sequence of Marssonina coronaria NL1: causal agent of apple blotch.</title>
        <authorList>
            <person name="Cheng Q."/>
        </authorList>
    </citation>
    <scope>NUCLEOTIDE SEQUENCE [LARGE SCALE GENOMIC DNA]</scope>
    <source>
        <strain evidence="4 5">NL1</strain>
    </source>
</reference>
<feature type="transmembrane region" description="Helical" evidence="2">
    <location>
        <begin position="561"/>
        <end position="585"/>
    </location>
</feature>
<sequence length="641" mass="68327">MTTKYTTPSVEPIPEELSEDEAMGGLNAEGTADKRRRSKAEYATDIGASTSRETDRSWRRHKPGSKHAYKGTGKTVGAKKAGGSSRDGHGEPRKQHRRRHSNRSSSSVSSDEEESVEDHRAVLAARARLTSPSLVSTFTTQTAATKKSSSSSGSNSTVTQASVPKRFNLGKKPEGEPADGAPTSPAVSHPPHVFRCLTVGEPTEAAKDVEGAEEDPREEEESQRPPQEIEGESLEPALEPDHATASSTASSRFRGSENSPEFAVDNDTDRSSSPERSQHGHNTNGTPPPADQASAKRASQVAAARRRQPIHGSVPPFRAPSTKPLWCRPPSAEGGQHPPHVPRRLPRAGTLPVTGYELLASKLSSAATSNDVAAGIKPMYRKFAALNHRLLLHLQDELGELEEQLHHLDHADTQTRVADAHGHIVPASRRLAAQAGGELEWRKTDVLGRIGYKLAQYNQALASFERTQSLVQPAIADVENYRAYLHEEQPVVEAETRFLDPVDDLVSICLEPRSPSGPSASSPSSASSPTSSAPPPATIPPRHPSHLPDRVPMLSPPAHPLLPLTSALAISLLLPLLMFTVIPGFVGRMTVAALVAAFLLAALVETGSLGAGSALELGRGKEGLWCVGAWAGTLAVLAGVV</sequence>
<keyword evidence="2" id="KW-0812">Transmembrane</keyword>
<feature type="region of interest" description="Disordered" evidence="1">
    <location>
        <begin position="1"/>
        <end position="348"/>
    </location>
</feature>
<feature type="compositionally biased region" description="Acidic residues" evidence="1">
    <location>
        <begin position="211"/>
        <end position="221"/>
    </location>
</feature>
<feature type="compositionally biased region" description="Low complexity" evidence="1">
    <location>
        <begin position="513"/>
        <end position="531"/>
    </location>
</feature>
<feature type="domain" description="DUF6594" evidence="3">
    <location>
        <begin position="356"/>
        <end position="604"/>
    </location>
</feature>
<evidence type="ECO:0000256" key="2">
    <source>
        <dbReference type="SAM" id="Phobius"/>
    </source>
</evidence>
<evidence type="ECO:0000259" key="3">
    <source>
        <dbReference type="Pfam" id="PF20237"/>
    </source>
</evidence>
<keyword evidence="2" id="KW-0472">Membrane</keyword>
<dbReference type="InterPro" id="IPR046529">
    <property type="entry name" value="DUF6594"/>
</dbReference>
<evidence type="ECO:0000256" key="1">
    <source>
        <dbReference type="SAM" id="MobiDB-lite"/>
    </source>
</evidence>
<dbReference type="PANTHER" id="PTHR34502:SF6">
    <property type="entry name" value="DUF6594 DOMAIN-CONTAINING PROTEIN"/>
    <property type="match status" value="1"/>
</dbReference>